<keyword evidence="3" id="KW-1185">Reference proteome</keyword>
<comment type="caution">
    <text evidence="2">The sequence shown here is derived from an EMBL/GenBank/DDBJ whole genome shotgun (WGS) entry which is preliminary data.</text>
</comment>
<organism evidence="2 3">
    <name type="scientific">Reyranella soli</name>
    <dbReference type="NCBI Taxonomy" id="1230389"/>
    <lineage>
        <taxon>Bacteria</taxon>
        <taxon>Pseudomonadati</taxon>
        <taxon>Pseudomonadota</taxon>
        <taxon>Alphaproteobacteria</taxon>
        <taxon>Hyphomicrobiales</taxon>
        <taxon>Reyranellaceae</taxon>
        <taxon>Reyranella</taxon>
    </lineage>
</organism>
<evidence type="ECO:0000313" key="3">
    <source>
        <dbReference type="Proteomes" id="UP000321058"/>
    </source>
</evidence>
<dbReference type="RefSeq" id="WP_147157198.1">
    <property type="nucleotide sequence ID" value="NZ_BKAJ01000273.1"/>
</dbReference>
<dbReference type="AlphaFoldDB" id="A0A512NSK1"/>
<evidence type="ECO:0000259" key="1">
    <source>
        <dbReference type="Pfam" id="PF13448"/>
    </source>
</evidence>
<protein>
    <recommendedName>
        <fullName evidence="1">DUF4114 domain-containing protein</fullName>
    </recommendedName>
</protein>
<dbReference type="InterPro" id="IPR025193">
    <property type="entry name" value="DUF4114"/>
</dbReference>
<dbReference type="OrthoDB" id="7875798at2"/>
<sequence length="713" mass="75247">MASDPLIPINTPFKYNIGVNYESWGNGRTGYSITADIDQITQYFGLIKTFHDVAVGTVNPNDPIIDPTQQQVISYVVNTANVELAMGTLNNALAQGGFGQPWAPGLMTSSNYTDKWVQMLIDAFGSTAKVQAHLKIILLGNEIDQNGPPPGDPSFGAYKTWIPQAFDNLSGSLSKYGLASIPVSTTIANYGVSNAIAVNVSAYIESHWSHAWVGGKPVVFYNQYTQATSQGPMSSTDYAPVINYFESVYQQLHGKIEPFIGETGYSTFYSQPNQIKVYEQISAWLSGQYQNGGKTVPMFAFDAFDQPSRTPPVEVSFGIFAEDGSHRPTGLKPGLTLPSWTKLPISISGDDRMALFSGVFSPGMTVDGGDGTDTLVLAEPQSVDLSAGKLVGVERLEGSSGGDIVKMTAEGLIAFDFIDLRGGADLLDIISGPGGLPTATTAVGFDAEDALNLQGVLAGRAAVNVIKGAGGVTLGIGGLDLQLVGDFSGGDFMTVARGVGVDAHTLVTFERFLPRLSEGVQVDASSINGVTNEPFLTGDGVVRFVLELKSAVSAHNNTLGVYKVAADGTIFDVNIVFFGTLSVPAAARTVSLGVPGNNEKLGFFLIQDGFDHYGNLSDNLSFVTPGTTAPADFGGGVPPILRSTALGSLTAAPIFHSFATLNLGDANQVLSGVEPGGRELQIGFEDLPTTTGDNDFQDIVIGIRVFPDDQLLV</sequence>
<proteinExistence type="predicted"/>
<reference evidence="2 3" key="1">
    <citation type="submission" date="2019-07" db="EMBL/GenBank/DDBJ databases">
        <title>Whole genome shotgun sequence of Reyranella soli NBRC 108950.</title>
        <authorList>
            <person name="Hosoyama A."/>
            <person name="Uohara A."/>
            <person name="Ohji S."/>
            <person name="Ichikawa N."/>
        </authorList>
    </citation>
    <scope>NUCLEOTIDE SEQUENCE [LARGE SCALE GENOMIC DNA]</scope>
    <source>
        <strain evidence="2 3">NBRC 108950</strain>
    </source>
</reference>
<dbReference type="InterPro" id="IPR017853">
    <property type="entry name" value="GH"/>
</dbReference>
<dbReference type="Gene3D" id="3.20.20.80">
    <property type="entry name" value="Glycosidases"/>
    <property type="match status" value="1"/>
</dbReference>
<dbReference type="SUPFAM" id="SSF51445">
    <property type="entry name" value="(Trans)glycosidases"/>
    <property type="match status" value="1"/>
</dbReference>
<dbReference type="Proteomes" id="UP000321058">
    <property type="component" value="Unassembled WGS sequence"/>
</dbReference>
<evidence type="ECO:0000313" key="2">
    <source>
        <dbReference type="EMBL" id="GEP61919.1"/>
    </source>
</evidence>
<dbReference type="Pfam" id="PF13448">
    <property type="entry name" value="DUF4114"/>
    <property type="match status" value="1"/>
</dbReference>
<feature type="domain" description="DUF4114" evidence="1">
    <location>
        <begin position="599"/>
        <end position="704"/>
    </location>
</feature>
<name>A0A512NSK1_9HYPH</name>
<gene>
    <name evidence="2" type="ORF">RSO01_90850</name>
</gene>
<dbReference type="EMBL" id="BKAJ01000273">
    <property type="protein sequence ID" value="GEP61919.1"/>
    <property type="molecule type" value="Genomic_DNA"/>
</dbReference>
<accession>A0A512NSK1</accession>